<protein>
    <submittedName>
        <fullName evidence="2">Uncharacterized protein</fullName>
    </submittedName>
</protein>
<evidence type="ECO:0000313" key="3">
    <source>
        <dbReference type="Proteomes" id="UP000605897"/>
    </source>
</evidence>
<keyword evidence="1" id="KW-0812">Transmembrane</keyword>
<proteinExistence type="predicted"/>
<sequence length="255" mass="28364">MSDVAGSHALNAKTQRWFALSGLAALPVMFAGLLLARVWPPQNATWTATHIVEIYSRNPDRIQLGCVLMMVGFAFWGWWTAVISLWVWRMESRRFPVLTFATLILNAINTMAVELMAIAYAVTAFRAGDISPEITLTLNDIAWFLYYYTWPPYVLWLIAVAIAIFRDANTPALFPRWLAWLTLAQVVVILPNAVQTFSFAQTGPFAWDGFVTAYCVAAFHGIWTIAIACCVFAAISREERSSTSSPAAVDSAVEV</sequence>
<comment type="caution">
    <text evidence="2">The sequence shown here is derived from an EMBL/GenBank/DDBJ whole genome shotgun (WGS) entry which is preliminary data.</text>
</comment>
<feature type="transmembrane region" description="Helical" evidence="1">
    <location>
        <begin position="62"/>
        <end position="88"/>
    </location>
</feature>
<feature type="transmembrane region" description="Helical" evidence="1">
    <location>
        <begin position="177"/>
        <end position="199"/>
    </location>
</feature>
<keyword evidence="1" id="KW-1133">Transmembrane helix</keyword>
<dbReference type="RefSeq" id="WP_191242942.1">
    <property type="nucleotide sequence ID" value="NZ_BNAU01000001.1"/>
</dbReference>
<feature type="transmembrane region" description="Helical" evidence="1">
    <location>
        <begin position="211"/>
        <end position="235"/>
    </location>
</feature>
<feature type="transmembrane region" description="Helical" evidence="1">
    <location>
        <begin position="145"/>
        <end position="165"/>
    </location>
</feature>
<evidence type="ECO:0000313" key="2">
    <source>
        <dbReference type="EMBL" id="GHE79154.1"/>
    </source>
</evidence>
<gene>
    <name evidence="2" type="ORF">GCM10017786_06170</name>
</gene>
<feature type="transmembrane region" description="Helical" evidence="1">
    <location>
        <begin position="17"/>
        <end position="39"/>
    </location>
</feature>
<feature type="transmembrane region" description="Helical" evidence="1">
    <location>
        <begin position="100"/>
        <end position="125"/>
    </location>
</feature>
<evidence type="ECO:0000256" key="1">
    <source>
        <dbReference type="SAM" id="Phobius"/>
    </source>
</evidence>
<dbReference type="EMBL" id="BNAU01000001">
    <property type="protein sequence ID" value="GHE79154.1"/>
    <property type="molecule type" value="Genomic_DNA"/>
</dbReference>
<reference evidence="3" key="1">
    <citation type="journal article" date="2019" name="Int. J. Syst. Evol. Microbiol.">
        <title>The Global Catalogue of Microorganisms (GCM) 10K type strain sequencing project: providing services to taxonomists for standard genome sequencing and annotation.</title>
        <authorList>
            <consortium name="The Broad Institute Genomics Platform"/>
            <consortium name="The Broad Institute Genome Sequencing Center for Infectious Disease"/>
            <person name="Wu L."/>
            <person name="Ma J."/>
        </authorList>
    </citation>
    <scope>NUCLEOTIDE SEQUENCE [LARGE SCALE GENOMIC DNA]</scope>
    <source>
        <strain evidence="3">CGMCC 4.7677</strain>
    </source>
</reference>
<accession>A0ABQ3IFE4</accession>
<dbReference type="Proteomes" id="UP000605897">
    <property type="component" value="Unassembled WGS sequence"/>
</dbReference>
<name>A0ABQ3IFE4_9PSEU</name>
<keyword evidence="3" id="KW-1185">Reference proteome</keyword>
<keyword evidence="1" id="KW-0472">Membrane</keyword>
<organism evidence="2 3">
    <name type="scientific">Amycolatopsis deserti</name>
    <dbReference type="NCBI Taxonomy" id="185696"/>
    <lineage>
        <taxon>Bacteria</taxon>
        <taxon>Bacillati</taxon>
        <taxon>Actinomycetota</taxon>
        <taxon>Actinomycetes</taxon>
        <taxon>Pseudonocardiales</taxon>
        <taxon>Pseudonocardiaceae</taxon>
        <taxon>Amycolatopsis</taxon>
    </lineage>
</organism>